<dbReference type="AlphaFoldDB" id="A0A399DWQ0"/>
<evidence type="ECO:0000313" key="1">
    <source>
        <dbReference type="EMBL" id="RIH76634.1"/>
    </source>
</evidence>
<name>A0A399DWQ0_9DEIN</name>
<reference evidence="1 2" key="1">
    <citation type="submission" date="2018-08" db="EMBL/GenBank/DDBJ databases">
        <title>Meiothermus cateniformans JCM 15151 genome sequencing project.</title>
        <authorList>
            <person name="Da Costa M.S."/>
            <person name="Albuquerque L."/>
            <person name="Raposo P."/>
            <person name="Froufe H.J.C."/>
            <person name="Barroso C.S."/>
            <person name="Egas C."/>
        </authorList>
    </citation>
    <scope>NUCLEOTIDE SEQUENCE [LARGE SCALE GENOMIC DNA]</scope>
    <source>
        <strain evidence="1 2">JCM 15151</strain>
    </source>
</reference>
<accession>A0A399DWQ0</accession>
<dbReference type="RefSeq" id="WP_131455650.1">
    <property type="nucleotide sequence ID" value="NZ_JBHSXZ010000089.1"/>
</dbReference>
<gene>
    <name evidence="1" type="ORF">Mcate_01685</name>
</gene>
<proteinExistence type="predicted"/>
<evidence type="ECO:0000313" key="2">
    <source>
        <dbReference type="Proteomes" id="UP000266089"/>
    </source>
</evidence>
<dbReference type="OrthoDB" id="9948681at2"/>
<organism evidence="1 2">
    <name type="scientific">Meiothermus taiwanensis</name>
    <dbReference type="NCBI Taxonomy" id="172827"/>
    <lineage>
        <taxon>Bacteria</taxon>
        <taxon>Thermotogati</taxon>
        <taxon>Deinococcota</taxon>
        <taxon>Deinococci</taxon>
        <taxon>Thermales</taxon>
        <taxon>Thermaceae</taxon>
        <taxon>Meiothermus</taxon>
    </lineage>
</organism>
<dbReference type="EMBL" id="QWKX01000039">
    <property type="protein sequence ID" value="RIH76634.1"/>
    <property type="molecule type" value="Genomic_DNA"/>
</dbReference>
<protein>
    <submittedName>
        <fullName evidence="1">Uncharacterized protein</fullName>
    </submittedName>
</protein>
<comment type="caution">
    <text evidence="1">The sequence shown here is derived from an EMBL/GenBank/DDBJ whole genome shotgun (WGS) entry which is preliminary data.</text>
</comment>
<sequence length="90" mass="10140">MKSPKDGEARGYTVPAADAEVFLERNRRVCLACGMELPKDFVVACGLQRRCPYCAHKYPLGDYRQAIQITFRPISRRYRACSNLTAATPV</sequence>
<dbReference type="Proteomes" id="UP000266089">
    <property type="component" value="Unassembled WGS sequence"/>
</dbReference>